<comment type="subcellular location">
    <subcellularLocation>
        <location evidence="1">Cell membrane</location>
        <topology evidence="1">Multi-pass membrane protein</topology>
    </subcellularLocation>
</comment>
<feature type="transmembrane region" description="Helical" evidence="9">
    <location>
        <begin position="240"/>
        <end position="259"/>
    </location>
</feature>
<sequence>MTKSNRIIKKPSLVDALIPVIVLITMLAATVYVFGLDSFGPNQVALILAAAVAAMIGIKNGLTWSEIEKGMVETISMSLQALLILLMVGSLIGSWILSGTVPTMIYYGVALMSPDYFYLTACLVCSLLGFSIGSSWTVAGTLGVGLMGIAAALDLSPAISAGAIISGAYFGDKLSPLSETTNLAAAVTSNDLFDHIQHMLWTTIPSILITLSVFFFMGIGSSSNVVIDDIIALQNAMDQAFTIHPIMLAPLVLLLVMAVKKLPALSTLICGTVAGCAFAAIFQWDAVIALADDANLSAAAAGFKGVFSAMFLGYSSVTGNESLDALLSKGGMSSMLTTIGLVINAMAFGGAMARTGLLARLVEAALSRVRSAGGLIAATVGTCIGTNILAADQYLSIVIPGQMFVEPYKDRNLKSINLSRTLEDSGTLTSALVPWNTCGAYMSATLGVSTFYYAPFAFFNILCPIIAIIYGYLLIAVPSIDEPVNSRAD</sequence>
<proteinExistence type="inferred from homology"/>
<feature type="transmembrane region" description="Helical" evidence="9">
    <location>
        <begin position="335"/>
        <end position="357"/>
    </location>
</feature>
<feature type="transmembrane region" description="Helical" evidence="9">
    <location>
        <begin position="117"/>
        <end position="139"/>
    </location>
</feature>
<feature type="transmembrane region" description="Helical" evidence="9">
    <location>
        <begin position="199"/>
        <end position="219"/>
    </location>
</feature>
<feature type="transmembrane region" description="Helical" evidence="9">
    <location>
        <begin position="79"/>
        <end position="97"/>
    </location>
</feature>
<feature type="transmembrane region" description="Helical" evidence="9">
    <location>
        <begin position="40"/>
        <end position="58"/>
    </location>
</feature>
<evidence type="ECO:0000256" key="5">
    <source>
        <dbReference type="ARBA" id="ARBA00022692"/>
    </source>
</evidence>
<evidence type="ECO:0000256" key="9">
    <source>
        <dbReference type="SAM" id="Phobius"/>
    </source>
</evidence>
<evidence type="ECO:0000256" key="4">
    <source>
        <dbReference type="ARBA" id="ARBA00022475"/>
    </source>
</evidence>
<dbReference type="AlphaFoldDB" id="A0A0R2UB77"/>
<keyword evidence="7 9" id="KW-0472">Membrane</keyword>
<dbReference type="GO" id="GO:0005886">
    <property type="term" value="C:plasma membrane"/>
    <property type="evidence" value="ECO:0007669"/>
    <property type="project" value="UniProtKB-SubCell"/>
</dbReference>
<gene>
    <name evidence="11" type="ORF">ABS24_04235</name>
</gene>
<comment type="caution">
    <text evidence="11">The sequence shown here is derived from an EMBL/GenBank/DDBJ whole genome shotgun (WGS) entry which is preliminary data.</text>
</comment>
<dbReference type="InterPro" id="IPR004770">
    <property type="entry name" value="Na/H_antiport_NhaC"/>
</dbReference>
<name>A0A0R2UB77_9GAMM</name>
<dbReference type="EMBL" id="LICA01000145">
    <property type="protein sequence ID" value="KRO94547.1"/>
    <property type="molecule type" value="Genomic_DNA"/>
</dbReference>
<feature type="domain" description="Na+/H+ antiporter NhaC-like C-terminal" evidence="10">
    <location>
        <begin position="167"/>
        <end position="473"/>
    </location>
</feature>
<evidence type="ECO:0000313" key="11">
    <source>
        <dbReference type="EMBL" id="KRO94547.1"/>
    </source>
</evidence>
<evidence type="ECO:0000256" key="2">
    <source>
        <dbReference type="ARBA" id="ARBA00022448"/>
    </source>
</evidence>
<evidence type="ECO:0000256" key="8">
    <source>
        <dbReference type="ARBA" id="ARBA00038435"/>
    </source>
</evidence>
<keyword evidence="3" id="KW-0050">Antiport</keyword>
<dbReference type="PANTHER" id="PTHR33451">
    <property type="entry name" value="MALATE-2H(+)/NA(+)-LACTATE ANTIPORTER"/>
    <property type="match status" value="1"/>
</dbReference>
<evidence type="ECO:0000259" key="10">
    <source>
        <dbReference type="Pfam" id="PF03553"/>
    </source>
</evidence>
<evidence type="ECO:0000256" key="6">
    <source>
        <dbReference type="ARBA" id="ARBA00022989"/>
    </source>
</evidence>
<dbReference type="Proteomes" id="UP000051213">
    <property type="component" value="Unassembled WGS sequence"/>
</dbReference>
<feature type="transmembrane region" description="Helical" evidence="9">
    <location>
        <begin position="265"/>
        <end position="284"/>
    </location>
</feature>
<dbReference type="PANTHER" id="PTHR33451:SF3">
    <property type="entry name" value="MALATE-2H(+)_NA(+)-LACTATE ANTIPORTER"/>
    <property type="match status" value="1"/>
</dbReference>
<evidence type="ECO:0000256" key="7">
    <source>
        <dbReference type="ARBA" id="ARBA00023136"/>
    </source>
</evidence>
<dbReference type="GO" id="GO:0015297">
    <property type="term" value="F:antiporter activity"/>
    <property type="evidence" value="ECO:0007669"/>
    <property type="project" value="UniProtKB-KW"/>
</dbReference>
<feature type="transmembrane region" description="Helical" evidence="9">
    <location>
        <begin position="146"/>
        <end position="170"/>
    </location>
</feature>
<keyword evidence="6 9" id="KW-1133">Transmembrane helix</keyword>
<dbReference type="Pfam" id="PF03553">
    <property type="entry name" value="Na_H_antiporter"/>
    <property type="match status" value="1"/>
</dbReference>
<keyword evidence="2" id="KW-0813">Transport</keyword>
<reference evidence="11 12" key="1">
    <citation type="submission" date="2015-10" db="EMBL/GenBank/DDBJ databases">
        <title>Metagenome-Assembled Genomes uncover a global brackish microbiome.</title>
        <authorList>
            <person name="Hugerth L.W."/>
            <person name="Larsson J."/>
            <person name="Alneberg J."/>
            <person name="Lindh M.V."/>
            <person name="Legrand C."/>
            <person name="Pinhassi J."/>
            <person name="Andersson A.F."/>
        </authorList>
    </citation>
    <scope>NUCLEOTIDE SEQUENCE [LARGE SCALE GENOMIC DNA]</scope>
    <source>
        <strain evidence="11">BACL26 MAG-121220-bin70</strain>
    </source>
</reference>
<feature type="transmembrane region" description="Helical" evidence="9">
    <location>
        <begin position="451"/>
        <end position="477"/>
    </location>
</feature>
<accession>A0A0R2UB77</accession>
<feature type="transmembrane region" description="Helical" evidence="9">
    <location>
        <begin position="369"/>
        <end position="390"/>
    </location>
</feature>
<dbReference type="InterPro" id="IPR018461">
    <property type="entry name" value="Na/H_Antiport_NhaC-like_C"/>
</dbReference>
<dbReference type="InterPro" id="IPR052180">
    <property type="entry name" value="NhaC_Na-H+_Antiporter"/>
</dbReference>
<keyword evidence="4" id="KW-1003">Cell membrane</keyword>
<keyword evidence="5 9" id="KW-0812">Transmembrane</keyword>
<protein>
    <submittedName>
        <fullName evidence="11">Sodium:proton antiporter</fullName>
    </submittedName>
</protein>
<comment type="similarity">
    <text evidence="8">Belongs to the NhaC Na(+)/H(+) (TC 2.A.35) antiporter family.</text>
</comment>
<feature type="transmembrane region" description="Helical" evidence="9">
    <location>
        <begin position="296"/>
        <end position="315"/>
    </location>
</feature>
<evidence type="ECO:0000256" key="3">
    <source>
        <dbReference type="ARBA" id="ARBA00022449"/>
    </source>
</evidence>
<evidence type="ECO:0000313" key="12">
    <source>
        <dbReference type="Proteomes" id="UP000051213"/>
    </source>
</evidence>
<feature type="transmembrane region" description="Helical" evidence="9">
    <location>
        <begin position="12"/>
        <end position="34"/>
    </location>
</feature>
<organism evidence="11 12">
    <name type="scientific">SAR92 bacterium BACL26 MAG-121220-bin70</name>
    <dbReference type="NCBI Taxonomy" id="1655626"/>
    <lineage>
        <taxon>Bacteria</taxon>
        <taxon>Pseudomonadati</taxon>
        <taxon>Pseudomonadota</taxon>
        <taxon>Gammaproteobacteria</taxon>
        <taxon>Cellvibrionales</taxon>
        <taxon>Porticoccaceae</taxon>
        <taxon>SAR92 clade</taxon>
    </lineage>
</organism>
<dbReference type="NCBIfam" id="TIGR00931">
    <property type="entry name" value="antiport_nhaC"/>
    <property type="match status" value="1"/>
</dbReference>
<evidence type="ECO:0000256" key="1">
    <source>
        <dbReference type="ARBA" id="ARBA00004651"/>
    </source>
</evidence>